<dbReference type="InterPro" id="IPR008928">
    <property type="entry name" value="6-hairpin_glycosidase_sf"/>
</dbReference>
<dbReference type="OrthoDB" id="9984024at2759"/>
<dbReference type="Proteomes" id="UP000700596">
    <property type="component" value="Unassembled WGS sequence"/>
</dbReference>
<keyword evidence="3" id="KW-1185">Reference proteome</keyword>
<feature type="chain" id="PRO_5040492532" evidence="1">
    <location>
        <begin position="21"/>
        <end position="358"/>
    </location>
</feature>
<dbReference type="GO" id="GO:0005975">
    <property type="term" value="P:carbohydrate metabolic process"/>
    <property type="evidence" value="ECO:0007669"/>
    <property type="project" value="InterPro"/>
</dbReference>
<evidence type="ECO:0000256" key="1">
    <source>
        <dbReference type="SAM" id="SignalP"/>
    </source>
</evidence>
<dbReference type="GO" id="GO:0016787">
    <property type="term" value="F:hydrolase activity"/>
    <property type="evidence" value="ECO:0007669"/>
    <property type="project" value="UniProtKB-KW"/>
</dbReference>
<dbReference type="Pfam" id="PF03663">
    <property type="entry name" value="Glyco_hydro_76"/>
    <property type="match status" value="1"/>
</dbReference>
<dbReference type="AlphaFoldDB" id="A0A9P9IK24"/>
<dbReference type="EMBL" id="JAGMWT010000009">
    <property type="protein sequence ID" value="KAH7122299.1"/>
    <property type="molecule type" value="Genomic_DNA"/>
</dbReference>
<proteinExistence type="predicted"/>
<evidence type="ECO:0000313" key="2">
    <source>
        <dbReference type="EMBL" id="KAH7122299.1"/>
    </source>
</evidence>
<dbReference type="SUPFAM" id="SSF48208">
    <property type="entry name" value="Six-hairpin glycosidases"/>
    <property type="match status" value="1"/>
</dbReference>
<dbReference type="PANTHER" id="PTHR47791">
    <property type="entry name" value="MEIOTICALLY UP-REGULATED GENE 191 PROTEIN"/>
    <property type="match status" value="1"/>
</dbReference>
<protein>
    <submittedName>
        <fullName evidence="2">Glycosyl hydrolase</fullName>
    </submittedName>
</protein>
<sequence length="358" mass="38887">MKYHQLVLTIPLLFASPSIGALENEAQSAIDTIQKFYNSTSGLWQGVSGQLWWESANILTAIAKFGLHDPEYKPTAVAIIDITYQKSRTAPKEVGGYIDWKNKFTDDMGWWALAWIASFDLTGDKKYLDSAKDLYQDMQINTATQCGGLIKWNKDKKAITAISNELFLSIAAHLANRIPGDGGKPYRERAERQWQDFKKAGGFINGRKLVNDAIHAEDCTNNGDTTWTYNQGVILGGLAELTKATGNGEYGKRAIEIADSAMKNLATNGILTEQVPSLDQQGAQFKGAFVRGLAALNAQVPEARFATFLKNNAESAWTRGKQGELIGGQWQGGGGFIGTTSQASGVDVLVAAAQANPT</sequence>
<reference evidence="2" key="1">
    <citation type="journal article" date="2021" name="Nat. Commun.">
        <title>Genetic determinants of endophytism in the Arabidopsis root mycobiome.</title>
        <authorList>
            <person name="Mesny F."/>
            <person name="Miyauchi S."/>
            <person name="Thiergart T."/>
            <person name="Pickel B."/>
            <person name="Atanasova L."/>
            <person name="Karlsson M."/>
            <person name="Huettel B."/>
            <person name="Barry K.W."/>
            <person name="Haridas S."/>
            <person name="Chen C."/>
            <person name="Bauer D."/>
            <person name="Andreopoulos W."/>
            <person name="Pangilinan J."/>
            <person name="LaButti K."/>
            <person name="Riley R."/>
            <person name="Lipzen A."/>
            <person name="Clum A."/>
            <person name="Drula E."/>
            <person name="Henrissat B."/>
            <person name="Kohler A."/>
            <person name="Grigoriev I.V."/>
            <person name="Martin F.M."/>
            <person name="Hacquard S."/>
        </authorList>
    </citation>
    <scope>NUCLEOTIDE SEQUENCE</scope>
    <source>
        <strain evidence="2">MPI-CAGE-CH-0243</strain>
    </source>
</reference>
<gene>
    <name evidence="2" type="ORF">B0J11DRAFT_559541</name>
</gene>
<dbReference type="InterPro" id="IPR053169">
    <property type="entry name" value="MUG_Protein"/>
</dbReference>
<keyword evidence="2" id="KW-0378">Hydrolase</keyword>
<dbReference type="Gene3D" id="1.50.10.20">
    <property type="match status" value="1"/>
</dbReference>
<organism evidence="2 3">
    <name type="scientific">Dendryphion nanum</name>
    <dbReference type="NCBI Taxonomy" id="256645"/>
    <lineage>
        <taxon>Eukaryota</taxon>
        <taxon>Fungi</taxon>
        <taxon>Dikarya</taxon>
        <taxon>Ascomycota</taxon>
        <taxon>Pezizomycotina</taxon>
        <taxon>Dothideomycetes</taxon>
        <taxon>Pleosporomycetidae</taxon>
        <taxon>Pleosporales</taxon>
        <taxon>Torulaceae</taxon>
        <taxon>Dendryphion</taxon>
    </lineage>
</organism>
<dbReference type="InterPro" id="IPR005198">
    <property type="entry name" value="Glyco_hydro_76"/>
</dbReference>
<name>A0A9P9IK24_9PLEO</name>
<dbReference type="PANTHER" id="PTHR47791:SF1">
    <property type="entry name" value="ENDO MANNANASE, GH76 FAMILY (EUROFUNG)"/>
    <property type="match status" value="1"/>
</dbReference>
<accession>A0A9P9IK24</accession>
<comment type="caution">
    <text evidence="2">The sequence shown here is derived from an EMBL/GenBank/DDBJ whole genome shotgun (WGS) entry which is preliminary data.</text>
</comment>
<feature type="signal peptide" evidence="1">
    <location>
        <begin position="1"/>
        <end position="20"/>
    </location>
</feature>
<evidence type="ECO:0000313" key="3">
    <source>
        <dbReference type="Proteomes" id="UP000700596"/>
    </source>
</evidence>
<keyword evidence="1" id="KW-0732">Signal</keyword>